<dbReference type="PANTHER" id="PTHR11552">
    <property type="entry name" value="GLUCOSE-METHANOL-CHOLINE GMC OXIDOREDUCTASE"/>
    <property type="match status" value="1"/>
</dbReference>
<feature type="domain" description="Glucose-methanol-choline oxidoreductase N-terminal" evidence="5">
    <location>
        <begin position="129"/>
        <end position="250"/>
    </location>
</feature>
<dbReference type="Gene3D" id="3.30.560.10">
    <property type="entry name" value="Glucose Oxidase, domain 3"/>
    <property type="match status" value="1"/>
</dbReference>
<evidence type="ECO:0000256" key="4">
    <source>
        <dbReference type="ARBA" id="ARBA00022827"/>
    </source>
</evidence>
<evidence type="ECO:0000256" key="1">
    <source>
        <dbReference type="ARBA" id="ARBA00001974"/>
    </source>
</evidence>
<keyword evidence="3" id="KW-0285">Flavoprotein</keyword>
<keyword evidence="7" id="KW-1185">Reference proteome</keyword>
<accession>A0AAD7YYB5</accession>
<proteinExistence type="inferred from homology"/>
<comment type="cofactor">
    <cofactor evidence="1">
        <name>FAD</name>
        <dbReference type="ChEBI" id="CHEBI:57692"/>
    </cofactor>
</comment>
<evidence type="ECO:0000256" key="3">
    <source>
        <dbReference type="ARBA" id="ARBA00022630"/>
    </source>
</evidence>
<name>A0AAD7YYB5_MYTSE</name>
<evidence type="ECO:0000313" key="7">
    <source>
        <dbReference type="Proteomes" id="UP001231518"/>
    </source>
</evidence>
<evidence type="ECO:0000256" key="2">
    <source>
        <dbReference type="ARBA" id="ARBA00010790"/>
    </source>
</evidence>
<reference evidence="6" key="1">
    <citation type="submission" date="2023-03" db="EMBL/GenBank/DDBJ databases">
        <title>Chromosome-level genomes of two armyworms, Mythimna separata and Mythimna loreyi, provide insights into the biosynthesis and reception of sex pheromones.</title>
        <authorList>
            <person name="Zhao H."/>
        </authorList>
    </citation>
    <scope>NUCLEOTIDE SEQUENCE</scope>
    <source>
        <strain evidence="6">BeijingLab</strain>
        <tissue evidence="6">Pupa</tissue>
    </source>
</reference>
<sequence>MTSFGEQQASVEVETSSIWSGLFKGLQSMLHNVNPQISNFKAALASVPENERNHSATTLSLSSEQIEGRSQPIQGGIMLQRRMSLEACLSSTSGTAQSFAAAVQYLAAAQCLLTHPILPDAKVDDQECFDYIVIGAGSSGSVVASRLSENKDYKVLLIEAGPDAPLEADIPGTETSLMDSTYDWKYAAENNGISSQGLINGSVFWSRGKMFGGCSSINAMVYVKGNDQDYQTWYDAGNKEWSVEESSRLAKLAPILIALTILPIVKVPYQQVML</sequence>
<keyword evidence="4" id="KW-0274">FAD</keyword>
<dbReference type="PANTHER" id="PTHR11552:SF147">
    <property type="entry name" value="CHOLINE DEHYDROGENASE, MITOCHONDRIAL"/>
    <property type="match status" value="1"/>
</dbReference>
<protein>
    <recommendedName>
        <fullName evidence="5">Glucose-methanol-choline oxidoreductase N-terminal domain-containing protein</fullName>
    </recommendedName>
</protein>
<dbReference type="Pfam" id="PF00732">
    <property type="entry name" value="GMC_oxred_N"/>
    <property type="match status" value="1"/>
</dbReference>
<comment type="similarity">
    <text evidence="2">Belongs to the GMC oxidoreductase family.</text>
</comment>
<dbReference type="InterPro" id="IPR036188">
    <property type="entry name" value="FAD/NAD-bd_sf"/>
</dbReference>
<dbReference type="GO" id="GO:0016614">
    <property type="term" value="F:oxidoreductase activity, acting on CH-OH group of donors"/>
    <property type="evidence" value="ECO:0007669"/>
    <property type="project" value="InterPro"/>
</dbReference>
<comment type="caution">
    <text evidence="6">The sequence shown here is derived from an EMBL/GenBank/DDBJ whole genome shotgun (WGS) entry which is preliminary data.</text>
</comment>
<dbReference type="InterPro" id="IPR000172">
    <property type="entry name" value="GMC_OxRdtase_N"/>
</dbReference>
<dbReference type="Gene3D" id="3.50.50.60">
    <property type="entry name" value="FAD/NAD(P)-binding domain"/>
    <property type="match status" value="1"/>
</dbReference>
<organism evidence="6 7">
    <name type="scientific">Mythimna separata</name>
    <name type="common">Oriental armyworm</name>
    <name type="synonym">Pseudaletia separata</name>
    <dbReference type="NCBI Taxonomy" id="271217"/>
    <lineage>
        <taxon>Eukaryota</taxon>
        <taxon>Metazoa</taxon>
        <taxon>Ecdysozoa</taxon>
        <taxon>Arthropoda</taxon>
        <taxon>Hexapoda</taxon>
        <taxon>Insecta</taxon>
        <taxon>Pterygota</taxon>
        <taxon>Neoptera</taxon>
        <taxon>Endopterygota</taxon>
        <taxon>Lepidoptera</taxon>
        <taxon>Glossata</taxon>
        <taxon>Ditrysia</taxon>
        <taxon>Noctuoidea</taxon>
        <taxon>Noctuidae</taxon>
        <taxon>Noctuinae</taxon>
        <taxon>Hadenini</taxon>
        <taxon>Mythimna</taxon>
    </lineage>
</organism>
<evidence type="ECO:0000259" key="5">
    <source>
        <dbReference type="Pfam" id="PF00732"/>
    </source>
</evidence>
<dbReference type="Proteomes" id="UP001231518">
    <property type="component" value="Chromosome 9"/>
</dbReference>
<evidence type="ECO:0000313" key="6">
    <source>
        <dbReference type="EMBL" id="KAJ8730230.1"/>
    </source>
</evidence>
<dbReference type="EMBL" id="JARGEI010000006">
    <property type="protein sequence ID" value="KAJ8730230.1"/>
    <property type="molecule type" value="Genomic_DNA"/>
</dbReference>
<gene>
    <name evidence="6" type="ORF">PYW07_017268</name>
</gene>
<dbReference type="AlphaFoldDB" id="A0AAD7YYB5"/>
<dbReference type="SUPFAM" id="SSF51905">
    <property type="entry name" value="FAD/NAD(P)-binding domain"/>
    <property type="match status" value="1"/>
</dbReference>
<dbReference type="GO" id="GO:0050660">
    <property type="term" value="F:flavin adenine dinucleotide binding"/>
    <property type="evidence" value="ECO:0007669"/>
    <property type="project" value="InterPro"/>
</dbReference>
<dbReference type="InterPro" id="IPR012132">
    <property type="entry name" value="GMC_OxRdtase"/>
</dbReference>